<organism evidence="6 7">
    <name type="scientific">Leptidea sinapis</name>
    <dbReference type="NCBI Taxonomy" id="189913"/>
    <lineage>
        <taxon>Eukaryota</taxon>
        <taxon>Metazoa</taxon>
        <taxon>Ecdysozoa</taxon>
        <taxon>Arthropoda</taxon>
        <taxon>Hexapoda</taxon>
        <taxon>Insecta</taxon>
        <taxon>Pterygota</taxon>
        <taxon>Neoptera</taxon>
        <taxon>Endopterygota</taxon>
        <taxon>Lepidoptera</taxon>
        <taxon>Glossata</taxon>
        <taxon>Ditrysia</taxon>
        <taxon>Papilionoidea</taxon>
        <taxon>Pieridae</taxon>
        <taxon>Dismorphiinae</taxon>
        <taxon>Leptidea</taxon>
    </lineage>
</organism>
<dbReference type="Proteomes" id="UP000324832">
    <property type="component" value="Unassembled WGS sequence"/>
</dbReference>
<gene>
    <name evidence="6" type="ORF">LSINAPIS_LOCUS3473</name>
</gene>
<sequence>MQTSSDLSNTFGSPSKSPFTVHKQGLTPSLKEYSRKFSSISIPGLNDESSVLLPAISIPSNTRQKKINETEPDNNPLATFSDDINEPECDTPNQIYNKHSRSSRFRKDMKEASKVLMPKSKDDLRKYRMNRGLDYIGRKESTDDDVDIRKIPVCNIMFLNTLSISYNFVNTAICKFDRESGSIKPDRRGKHPNRPKRISADMIQSVINHVEAFSHEEPLNARKDSNYKKINRLSFPTMFRFYKEWFDPEMYSAQATTVREIISFGYGKKKFLHDGYVYAQNRLMRNVNIFMTSRGKERLIYENFSYYKQSRTRNGFRWGCTKNRWHRCRAYLHLSDDMMIVRSNTDHTHPAFVETTRKRVKK</sequence>
<keyword evidence="2" id="KW-0863">Zinc-finger</keyword>
<dbReference type="AlphaFoldDB" id="A0A5E4PZI8"/>
<dbReference type="GO" id="GO:0008270">
    <property type="term" value="F:zinc ion binding"/>
    <property type="evidence" value="ECO:0007669"/>
    <property type="project" value="UniProtKB-KW"/>
</dbReference>
<keyword evidence="7" id="KW-1185">Reference proteome</keyword>
<evidence type="ECO:0000259" key="5">
    <source>
        <dbReference type="Pfam" id="PF04500"/>
    </source>
</evidence>
<protein>
    <recommendedName>
        <fullName evidence="5">FLYWCH-type domain-containing protein</fullName>
    </recommendedName>
</protein>
<proteinExistence type="predicted"/>
<dbReference type="Gene3D" id="2.20.25.240">
    <property type="match status" value="1"/>
</dbReference>
<dbReference type="InterPro" id="IPR007588">
    <property type="entry name" value="Znf_FLYWCH"/>
</dbReference>
<name>A0A5E4PZI8_9NEOP</name>
<evidence type="ECO:0000313" key="7">
    <source>
        <dbReference type="Proteomes" id="UP000324832"/>
    </source>
</evidence>
<keyword evidence="3" id="KW-0862">Zinc</keyword>
<dbReference type="Pfam" id="PF04500">
    <property type="entry name" value="FLYWCH"/>
    <property type="match status" value="1"/>
</dbReference>
<evidence type="ECO:0000313" key="6">
    <source>
        <dbReference type="EMBL" id="VVC90602.1"/>
    </source>
</evidence>
<keyword evidence="1" id="KW-0479">Metal-binding</keyword>
<evidence type="ECO:0000256" key="1">
    <source>
        <dbReference type="ARBA" id="ARBA00022723"/>
    </source>
</evidence>
<feature type="region of interest" description="Disordered" evidence="4">
    <location>
        <begin position="62"/>
        <end position="86"/>
    </location>
</feature>
<evidence type="ECO:0000256" key="2">
    <source>
        <dbReference type="ARBA" id="ARBA00022771"/>
    </source>
</evidence>
<dbReference type="EMBL" id="FZQP02000837">
    <property type="protein sequence ID" value="VVC90602.1"/>
    <property type="molecule type" value="Genomic_DNA"/>
</dbReference>
<feature type="region of interest" description="Disordered" evidence="4">
    <location>
        <begin position="1"/>
        <end position="23"/>
    </location>
</feature>
<evidence type="ECO:0000256" key="4">
    <source>
        <dbReference type="SAM" id="MobiDB-lite"/>
    </source>
</evidence>
<feature type="domain" description="FLYWCH-type" evidence="5">
    <location>
        <begin position="291"/>
        <end position="349"/>
    </location>
</feature>
<feature type="compositionally biased region" description="Polar residues" evidence="4">
    <location>
        <begin position="1"/>
        <end position="18"/>
    </location>
</feature>
<feature type="non-terminal residue" evidence="6">
    <location>
        <position position="362"/>
    </location>
</feature>
<reference evidence="6 7" key="1">
    <citation type="submission" date="2017-07" db="EMBL/GenBank/DDBJ databases">
        <authorList>
            <person name="Talla V."/>
            <person name="Backstrom N."/>
        </authorList>
    </citation>
    <scope>NUCLEOTIDE SEQUENCE [LARGE SCALE GENOMIC DNA]</scope>
</reference>
<evidence type="ECO:0000256" key="3">
    <source>
        <dbReference type="ARBA" id="ARBA00022833"/>
    </source>
</evidence>
<accession>A0A5E4PZI8</accession>